<organism evidence="2 3">
    <name type="scientific">Arachis hypogaea</name>
    <name type="common">Peanut</name>
    <dbReference type="NCBI Taxonomy" id="3818"/>
    <lineage>
        <taxon>Eukaryota</taxon>
        <taxon>Viridiplantae</taxon>
        <taxon>Streptophyta</taxon>
        <taxon>Embryophyta</taxon>
        <taxon>Tracheophyta</taxon>
        <taxon>Spermatophyta</taxon>
        <taxon>Magnoliopsida</taxon>
        <taxon>eudicotyledons</taxon>
        <taxon>Gunneridae</taxon>
        <taxon>Pentapetalae</taxon>
        <taxon>rosids</taxon>
        <taxon>fabids</taxon>
        <taxon>Fabales</taxon>
        <taxon>Fabaceae</taxon>
        <taxon>Papilionoideae</taxon>
        <taxon>50 kb inversion clade</taxon>
        <taxon>dalbergioids sensu lato</taxon>
        <taxon>Dalbergieae</taxon>
        <taxon>Pterocarpus clade</taxon>
        <taxon>Arachis</taxon>
    </lineage>
</organism>
<evidence type="ECO:0008006" key="4">
    <source>
        <dbReference type="Google" id="ProtNLM"/>
    </source>
</evidence>
<evidence type="ECO:0000313" key="3">
    <source>
        <dbReference type="Proteomes" id="UP000289738"/>
    </source>
</evidence>
<dbReference type="EMBL" id="SDMP01000016">
    <property type="protein sequence ID" value="RYR03060.1"/>
    <property type="molecule type" value="Genomic_DNA"/>
</dbReference>
<keyword evidence="3" id="KW-1185">Reference proteome</keyword>
<proteinExistence type="predicted"/>
<dbReference type="InterPro" id="IPR050905">
    <property type="entry name" value="Plant_NBS-LRR"/>
</dbReference>
<dbReference type="AlphaFoldDB" id="A0A444YM83"/>
<protein>
    <recommendedName>
        <fullName evidence="4">Disease resistance protein</fullName>
    </recommendedName>
</protein>
<name>A0A444YM83_ARAHY</name>
<dbReference type="SUPFAM" id="SSF52058">
    <property type="entry name" value="L domain-like"/>
    <property type="match status" value="1"/>
</dbReference>
<dbReference type="PANTHER" id="PTHR33463:SF167">
    <property type="entry name" value="PUTATIVE-RELATED"/>
    <property type="match status" value="1"/>
</dbReference>
<dbReference type="Proteomes" id="UP000289738">
    <property type="component" value="Chromosome B06"/>
</dbReference>
<keyword evidence="1" id="KW-0611">Plant defense</keyword>
<dbReference type="InterPro" id="IPR032675">
    <property type="entry name" value="LRR_dom_sf"/>
</dbReference>
<evidence type="ECO:0000256" key="1">
    <source>
        <dbReference type="ARBA" id="ARBA00022821"/>
    </source>
</evidence>
<dbReference type="Gene3D" id="3.80.10.10">
    <property type="entry name" value="Ribonuclease Inhibitor"/>
    <property type="match status" value="1"/>
</dbReference>
<sequence>MVLDISGCRNVKQLPHRIKQLCNLRRLYISNTMINILPSDFLSALTLLEELLASNALGFQKSLILSVSEISIGEIISSSRLSSLEVDFWHCVLYNLHACFGHCSAREVQVQYKLKKCTVVFCYSVERIVDTEQIDLSMLETLVLRYLIKLQIICREVTSSAFMRLKIINVEFCPNLKSLFLEKLLLQLSNLEEIRDGHCNKMEDLMRLEGEVTVMTFILQNSLA</sequence>
<evidence type="ECO:0000313" key="2">
    <source>
        <dbReference type="EMBL" id="RYR03060.1"/>
    </source>
</evidence>
<reference evidence="2 3" key="1">
    <citation type="submission" date="2019-01" db="EMBL/GenBank/DDBJ databases">
        <title>Sequencing of cultivated peanut Arachis hypogaea provides insights into genome evolution and oil improvement.</title>
        <authorList>
            <person name="Chen X."/>
        </authorList>
    </citation>
    <scope>NUCLEOTIDE SEQUENCE [LARGE SCALE GENOMIC DNA]</scope>
    <source>
        <strain evidence="3">cv. Fuhuasheng</strain>
        <tissue evidence="2">Leaves</tissue>
    </source>
</reference>
<gene>
    <name evidence="2" type="ORF">Ahy_B06g081890</name>
</gene>
<accession>A0A444YM83</accession>
<dbReference type="PANTHER" id="PTHR33463">
    <property type="entry name" value="NB-ARC DOMAIN-CONTAINING PROTEIN-RELATED"/>
    <property type="match status" value="1"/>
</dbReference>
<comment type="caution">
    <text evidence="2">The sequence shown here is derived from an EMBL/GenBank/DDBJ whole genome shotgun (WGS) entry which is preliminary data.</text>
</comment>